<evidence type="ECO:0000256" key="2">
    <source>
        <dbReference type="ARBA" id="ARBA00006285"/>
    </source>
</evidence>
<dbReference type="SUPFAM" id="SSF51445">
    <property type="entry name" value="(Trans)glycosidases"/>
    <property type="match status" value="1"/>
</dbReference>
<dbReference type="Gene3D" id="3.30.379.10">
    <property type="entry name" value="Chitobiase/beta-hexosaminidase domain 2-like"/>
    <property type="match status" value="1"/>
</dbReference>
<evidence type="ECO:0000256" key="5">
    <source>
        <dbReference type="ARBA" id="ARBA00023295"/>
    </source>
</evidence>
<dbReference type="PANTHER" id="PTHR22600:SF57">
    <property type="entry name" value="BETA-N-ACETYLHEXOSAMINIDASE"/>
    <property type="match status" value="1"/>
</dbReference>
<gene>
    <name evidence="8" type="ORF">WDU99_02160</name>
</gene>
<evidence type="ECO:0000256" key="4">
    <source>
        <dbReference type="ARBA" id="ARBA00022801"/>
    </source>
</evidence>
<dbReference type="EMBL" id="JBBDGM010000002">
    <property type="protein sequence ID" value="MEJ1087116.1"/>
    <property type="molecule type" value="Genomic_DNA"/>
</dbReference>
<protein>
    <recommendedName>
        <fullName evidence="3">beta-N-acetylhexosaminidase</fullName>
        <ecNumber evidence="3">3.2.1.52</ecNumber>
    </recommendedName>
</protein>
<name>A0ABU8L964_9MICO</name>
<dbReference type="RefSeq" id="WP_337330799.1">
    <property type="nucleotide sequence ID" value="NZ_JBBDGM010000002.1"/>
</dbReference>
<evidence type="ECO:0000313" key="9">
    <source>
        <dbReference type="Proteomes" id="UP001371224"/>
    </source>
</evidence>
<dbReference type="InterPro" id="IPR025705">
    <property type="entry name" value="Beta_hexosaminidase_sua/sub"/>
</dbReference>
<dbReference type="InterPro" id="IPR017853">
    <property type="entry name" value="GH"/>
</dbReference>
<reference evidence="8 9" key="1">
    <citation type="submission" date="2024-02" db="EMBL/GenBank/DDBJ databases">
        <authorList>
            <person name="Saticioglu I.B."/>
        </authorList>
    </citation>
    <scope>NUCLEOTIDE SEQUENCE [LARGE SCALE GENOMIC DNA]</scope>
    <source>
        <strain evidence="8 9">Mu-80</strain>
    </source>
</reference>
<dbReference type="SUPFAM" id="SSF55545">
    <property type="entry name" value="beta-N-acetylhexosaminidase-like domain"/>
    <property type="match status" value="1"/>
</dbReference>
<feature type="domain" description="Beta-hexosaminidase bacterial type N-terminal" evidence="7">
    <location>
        <begin position="8"/>
        <end position="110"/>
    </location>
</feature>
<dbReference type="EC" id="3.2.1.52" evidence="3"/>
<dbReference type="Pfam" id="PF00728">
    <property type="entry name" value="Glyco_hydro_20"/>
    <property type="match status" value="1"/>
</dbReference>
<keyword evidence="9" id="KW-1185">Reference proteome</keyword>
<dbReference type="InterPro" id="IPR029018">
    <property type="entry name" value="Hex-like_dom2"/>
</dbReference>
<evidence type="ECO:0000256" key="3">
    <source>
        <dbReference type="ARBA" id="ARBA00012663"/>
    </source>
</evidence>
<accession>A0ABU8L964</accession>
<dbReference type="InterPro" id="IPR015882">
    <property type="entry name" value="HEX_bac_N"/>
</dbReference>
<evidence type="ECO:0000256" key="1">
    <source>
        <dbReference type="ARBA" id="ARBA00001231"/>
    </source>
</evidence>
<dbReference type="CDD" id="cd06568">
    <property type="entry name" value="GH20_SpHex_like"/>
    <property type="match status" value="1"/>
</dbReference>
<comment type="similarity">
    <text evidence="2">Belongs to the glycosyl hydrolase 20 family.</text>
</comment>
<dbReference type="Proteomes" id="UP001371224">
    <property type="component" value="Unassembled WGS sequence"/>
</dbReference>
<proteinExistence type="inferred from homology"/>
<keyword evidence="5" id="KW-0326">Glycosidase</keyword>
<comment type="caution">
    <text evidence="8">The sequence shown here is derived from an EMBL/GenBank/DDBJ whole genome shotgun (WGS) entry which is preliminary data.</text>
</comment>
<dbReference type="Gene3D" id="3.20.20.80">
    <property type="entry name" value="Glycosidases"/>
    <property type="match status" value="1"/>
</dbReference>
<dbReference type="PANTHER" id="PTHR22600">
    <property type="entry name" value="BETA-HEXOSAMINIDASE"/>
    <property type="match status" value="1"/>
</dbReference>
<feature type="domain" description="Glycoside hydrolase family 20 catalytic" evidence="6">
    <location>
        <begin position="127"/>
        <end position="464"/>
    </location>
</feature>
<evidence type="ECO:0000259" key="7">
    <source>
        <dbReference type="Pfam" id="PF02838"/>
    </source>
</evidence>
<dbReference type="InterPro" id="IPR015883">
    <property type="entry name" value="Glyco_hydro_20_cat"/>
</dbReference>
<dbReference type="Pfam" id="PF02838">
    <property type="entry name" value="Glyco_hydro_20b"/>
    <property type="match status" value="1"/>
</dbReference>
<keyword evidence="4" id="KW-0378">Hydrolase</keyword>
<sequence length="504" mass="54473">MAFTDPLPLIPSPISATAGQGRVALAPTATVHGAPAAASTLIDAVERRTGFRLPASDRADDAAISLLVDPATAGAEGYTLRVADRVEIIGGDEAGLFYGIQTLLQLLRDGDEGWGWLRADVADAPRFAYRGVMLDVTRHFFPVAEVKTVIDRIAALKFNHLHLHLTDDQGWRIQIDSWPLLAEKAAVSAANGDEGGFYSKDDFREIVAYAASRHITIVPEIDLPGHTHAIGVAYPEIVEAPVLNDELVRSTALWGQKLPVAGEPYTGWGVGHSSVRIREEGTYDFVRDVLTEVGDLTPGPYLHIGGDESLGTSAEDFAHFVERVSAMVIELGKTPIAWHEAGAVSGIAQGTIGQFWGGVEPSEAHAAEAAQFVERGGSLILSPSNAVYLDMKYDADYPLGLAWAGLVDVRRAYDWEPTDVLDVPADEILGVEGPLWTETVRSLADAEQLMFPRIAAVAERAWTPADGAELTWESFRARLGAMAPLWQADGIRFHPTSEIDWSTR</sequence>
<evidence type="ECO:0000313" key="8">
    <source>
        <dbReference type="EMBL" id="MEJ1087116.1"/>
    </source>
</evidence>
<evidence type="ECO:0000259" key="6">
    <source>
        <dbReference type="Pfam" id="PF00728"/>
    </source>
</evidence>
<comment type="catalytic activity">
    <reaction evidence="1">
        <text>Hydrolysis of terminal non-reducing N-acetyl-D-hexosamine residues in N-acetyl-beta-D-hexosaminides.</text>
        <dbReference type="EC" id="3.2.1.52"/>
    </reaction>
</comment>
<organism evidence="8 9">
    <name type="scientific">Microbacterium bandirmense</name>
    <dbReference type="NCBI Taxonomy" id="3122050"/>
    <lineage>
        <taxon>Bacteria</taxon>
        <taxon>Bacillati</taxon>
        <taxon>Actinomycetota</taxon>
        <taxon>Actinomycetes</taxon>
        <taxon>Micrococcales</taxon>
        <taxon>Microbacteriaceae</taxon>
        <taxon>Microbacterium</taxon>
    </lineage>
</organism>
<dbReference type="PRINTS" id="PR00738">
    <property type="entry name" value="GLHYDRLASE20"/>
</dbReference>